<keyword evidence="4" id="KW-0274">FAD</keyword>
<dbReference type="RefSeq" id="WP_126995976.1">
    <property type="nucleotide sequence ID" value="NZ_CP034346.1"/>
</dbReference>
<dbReference type="SUPFAM" id="SSF51905">
    <property type="entry name" value="FAD/NAD(P)-binding domain"/>
    <property type="match status" value="1"/>
</dbReference>
<evidence type="ECO:0000256" key="3">
    <source>
        <dbReference type="ARBA" id="ARBA00022630"/>
    </source>
</evidence>
<dbReference type="PANTHER" id="PTHR42913:SF3">
    <property type="entry name" value="64 KDA MITOCHONDRIAL NADH DEHYDROGENASE (EUROFUNG)"/>
    <property type="match status" value="1"/>
</dbReference>
<evidence type="ECO:0000256" key="5">
    <source>
        <dbReference type="ARBA" id="ARBA00023002"/>
    </source>
</evidence>
<dbReference type="Proteomes" id="UP000270678">
    <property type="component" value="Chromosome"/>
</dbReference>
<dbReference type="PRINTS" id="PR00368">
    <property type="entry name" value="FADPNR"/>
</dbReference>
<dbReference type="PANTHER" id="PTHR42913">
    <property type="entry name" value="APOPTOSIS-INDUCING FACTOR 1"/>
    <property type="match status" value="1"/>
</dbReference>
<reference evidence="8" key="1">
    <citation type="submission" date="2018-12" db="EMBL/GenBank/DDBJ databases">
        <title>Complete genome sequence of Paenibacillus sp. MBLB1234.</title>
        <authorList>
            <person name="Nam Y.-D."/>
            <person name="Kang J."/>
            <person name="Chung W.-H."/>
            <person name="Park Y.S."/>
        </authorList>
    </citation>
    <scope>NUCLEOTIDE SEQUENCE [LARGE SCALE GENOMIC DNA]</scope>
    <source>
        <strain evidence="8">MBLB1234</strain>
    </source>
</reference>
<accession>A0A3Q9I6U7</accession>
<keyword evidence="5" id="KW-0560">Oxidoreductase</keyword>
<dbReference type="Gene3D" id="3.50.50.100">
    <property type="match status" value="1"/>
</dbReference>
<evidence type="ECO:0000259" key="6">
    <source>
        <dbReference type="Pfam" id="PF07992"/>
    </source>
</evidence>
<keyword evidence="3" id="KW-0285">Flavoprotein</keyword>
<keyword evidence="8" id="KW-1185">Reference proteome</keyword>
<dbReference type="AlphaFoldDB" id="A0A3Q9I6U7"/>
<comment type="cofactor">
    <cofactor evidence="1">
        <name>FAD</name>
        <dbReference type="ChEBI" id="CHEBI:57692"/>
    </cofactor>
</comment>
<evidence type="ECO:0000313" key="8">
    <source>
        <dbReference type="Proteomes" id="UP000270678"/>
    </source>
</evidence>
<organism evidence="7 8">
    <name type="scientific">Paenibacillus lutimineralis</name>
    <dbReference type="NCBI Taxonomy" id="2707005"/>
    <lineage>
        <taxon>Bacteria</taxon>
        <taxon>Bacillati</taxon>
        <taxon>Bacillota</taxon>
        <taxon>Bacilli</taxon>
        <taxon>Bacillales</taxon>
        <taxon>Paenibacillaceae</taxon>
        <taxon>Paenibacillus</taxon>
    </lineage>
</organism>
<protein>
    <submittedName>
        <fullName evidence="7">Pyridine nucleotide-disulfide oxidoreductase</fullName>
    </submittedName>
</protein>
<dbReference type="OrthoDB" id="2641866at2"/>
<evidence type="ECO:0000256" key="1">
    <source>
        <dbReference type="ARBA" id="ARBA00001974"/>
    </source>
</evidence>
<dbReference type="KEGG" id="plut:EI981_04995"/>
<proteinExistence type="inferred from homology"/>
<evidence type="ECO:0000256" key="4">
    <source>
        <dbReference type="ARBA" id="ARBA00022827"/>
    </source>
</evidence>
<sequence length="395" mass="42748">MKETRCIVVGGGYAGINAVKAIEKAFGSREGLPTLRIILMDKHPYHLRKVLLFKPAAVENEEITVPLARLLPQDVDFVQATVTGIESDARRVHYVNNQGNEQVMEYDILVLAAGSIIRQPDSEKGGIALTGLAAAQSIRETWRANLRKATKMEDRAERERLMTITVAGAGISGIETSAELAYAAREDVNALGLEPNAVAVKLINANNRLFPDGPVKVGTKLERMLEAGGVTVLHNRKVLQEKDGVLTLSDGSIIPSGLCVWTLGLLPNPMLSGLGVPLTADGYIAVDASYRVQRAPGLYAIGDCAEIIDPASGLADGKTCKEATAQASRLAQVIAADLMGRPAPTHKRFMDFFCFGLGPQRGMAWTRAWGIDMIFTGKLGWRLREFTWKSASLLK</sequence>
<dbReference type="GO" id="GO:0003955">
    <property type="term" value="F:NAD(P)H dehydrogenase (quinone) activity"/>
    <property type="evidence" value="ECO:0007669"/>
    <property type="project" value="TreeGrafter"/>
</dbReference>
<evidence type="ECO:0000256" key="2">
    <source>
        <dbReference type="ARBA" id="ARBA00005272"/>
    </source>
</evidence>
<dbReference type="InterPro" id="IPR023753">
    <property type="entry name" value="FAD/NAD-binding_dom"/>
</dbReference>
<dbReference type="InterPro" id="IPR051169">
    <property type="entry name" value="NADH-Q_oxidoreductase"/>
</dbReference>
<dbReference type="InterPro" id="IPR036188">
    <property type="entry name" value="FAD/NAD-bd_sf"/>
</dbReference>
<dbReference type="Pfam" id="PF07992">
    <property type="entry name" value="Pyr_redox_2"/>
    <property type="match status" value="1"/>
</dbReference>
<gene>
    <name evidence="7" type="ORF">EI981_04995</name>
</gene>
<name>A0A3Q9I6U7_9BACL</name>
<evidence type="ECO:0000313" key="7">
    <source>
        <dbReference type="EMBL" id="AZS13873.1"/>
    </source>
</evidence>
<feature type="domain" description="FAD/NAD(P)-binding" evidence="6">
    <location>
        <begin position="5"/>
        <end position="310"/>
    </location>
</feature>
<comment type="similarity">
    <text evidence="2">Belongs to the NADH dehydrogenase family.</text>
</comment>
<dbReference type="EMBL" id="CP034346">
    <property type="protein sequence ID" value="AZS13873.1"/>
    <property type="molecule type" value="Genomic_DNA"/>
</dbReference>
<dbReference type="GO" id="GO:0019646">
    <property type="term" value="P:aerobic electron transport chain"/>
    <property type="evidence" value="ECO:0007669"/>
    <property type="project" value="TreeGrafter"/>
</dbReference>